<dbReference type="Proteomes" id="UP001596422">
    <property type="component" value="Unassembled WGS sequence"/>
</dbReference>
<dbReference type="EMBL" id="JBHSWE010000002">
    <property type="protein sequence ID" value="MFC6674279.1"/>
    <property type="molecule type" value="Genomic_DNA"/>
</dbReference>
<keyword evidence="4 7" id="KW-0812">Transmembrane</keyword>
<accession>A0ABW2AA34</accession>
<comment type="function">
    <text evidence="7">Part of the tripartite ATP-independent periplasmic (TRAP) transport system.</text>
</comment>
<dbReference type="Pfam" id="PF06808">
    <property type="entry name" value="DctM"/>
    <property type="match status" value="1"/>
</dbReference>
<dbReference type="InterPro" id="IPR010656">
    <property type="entry name" value="DctM"/>
</dbReference>
<evidence type="ECO:0000313" key="9">
    <source>
        <dbReference type="EMBL" id="MFC6674279.1"/>
    </source>
</evidence>
<dbReference type="RefSeq" id="WP_379914090.1">
    <property type="nucleotide sequence ID" value="NZ_JBHSWE010000002.1"/>
</dbReference>
<keyword evidence="10" id="KW-1185">Reference proteome</keyword>
<evidence type="ECO:0000259" key="8">
    <source>
        <dbReference type="Pfam" id="PF06808"/>
    </source>
</evidence>
<feature type="transmembrane region" description="Helical" evidence="7">
    <location>
        <begin position="248"/>
        <end position="266"/>
    </location>
</feature>
<comment type="similarity">
    <text evidence="7">Belongs to the TRAP transporter large permease family.</text>
</comment>
<comment type="caution">
    <text evidence="9">The sequence shown here is derived from an EMBL/GenBank/DDBJ whole genome shotgun (WGS) entry which is preliminary data.</text>
</comment>
<feature type="domain" description="TRAP C4-dicarboxylate transport system permease DctM subunit" evidence="8">
    <location>
        <begin position="11"/>
        <end position="423"/>
    </location>
</feature>
<feature type="transmembrane region" description="Helical" evidence="7">
    <location>
        <begin position="404"/>
        <end position="428"/>
    </location>
</feature>
<evidence type="ECO:0000256" key="7">
    <source>
        <dbReference type="RuleBase" id="RU369079"/>
    </source>
</evidence>
<keyword evidence="2" id="KW-1003">Cell membrane</keyword>
<evidence type="ECO:0000256" key="4">
    <source>
        <dbReference type="ARBA" id="ARBA00022692"/>
    </source>
</evidence>
<comment type="subunit">
    <text evidence="7">The complex comprises the extracytoplasmic solute receptor protein and the two transmembrane proteins.</text>
</comment>
<feature type="transmembrane region" description="Helical" evidence="7">
    <location>
        <begin position="141"/>
        <end position="167"/>
    </location>
</feature>
<feature type="transmembrane region" description="Helical" evidence="7">
    <location>
        <begin position="221"/>
        <end position="242"/>
    </location>
</feature>
<feature type="transmembrane region" description="Helical" evidence="7">
    <location>
        <begin position="278"/>
        <end position="299"/>
    </location>
</feature>
<feature type="transmembrane region" description="Helical" evidence="7">
    <location>
        <begin position="365"/>
        <end position="392"/>
    </location>
</feature>
<dbReference type="PANTHER" id="PTHR33362">
    <property type="entry name" value="SIALIC ACID TRAP TRANSPORTER PERMEASE PROTEIN SIAT-RELATED"/>
    <property type="match status" value="1"/>
</dbReference>
<keyword evidence="5 7" id="KW-1133">Transmembrane helix</keyword>
<feature type="transmembrane region" description="Helical" evidence="7">
    <location>
        <begin position="12"/>
        <end position="39"/>
    </location>
</feature>
<evidence type="ECO:0000256" key="1">
    <source>
        <dbReference type="ARBA" id="ARBA00004429"/>
    </source>
</evidence>
<dbReference type="NCBIfam" id="TIGR00786">
    <property type="entry name" value="dctM"/>
    <property type="match status" value="1"/>
</dbReference>
<feature type="transmembrane region" description="Helical" evidence="7">
    <location>
        <begin position="340"/>
        <end position="359"/>
    </location>
</feature>
<comment type="subcellular location">
    <subcellularLocation>
        <location evidence="1 7">Cell inner membrane</location>
        <topology evidence="1 7">Multi-pass membrane protein</topology>
    </subcellularLocation>
</comment>
<protein>
    <recommendedName>
        <fullName evidence="7">TRAP transporter large permease protein</fullName>
    </recommendedName>
</protein>
<proteinExistence type="inferred from homology"/>
<reference evidence="10" key="1">
    <citation type="journal article" date="2019" name="Int. J. Syst. Evol. Microbiol.">
        <title>The Global Catalogue of Microorganisms (GCM) 10K type strain sequencing project: providing services to taxonomists for standard genome sequencing and annotation.</title>
        <authorList>
            <consortium name="The Broad Institute Genomics Platform"/>
            <consortium name="The Broad Institute Genome Sequencing Center for Infectious Disease"/>
            <person name="Wu L."/>
            <person name="Ma J."/>
        </authorList>
    </citation>
    <scope>NUCLEOTIDE SEQUENCE [LARGE SCALE GENOMIC DNA]</scope>
    <source>
        <strain evidence="10">NBRC 111756</strain>
    </source>
</reference>
<dbReference type="InterPro" id="IPR004681">
    <property type="entry name" value="TRAP_DctM"/>
</dbReference>
<dbReference type="PIRSF" id="PIRSF006066">
    <property type="entry name" value="HI0050"/>
    <property type="match status" value="1"/>
</dbReference>
<organism evidence="9 10">
    <name type="scientific">Marinobacterium aestuariivivens</name>
    <dbReference type="NCBI Taxonomy" id="1698799"/>
    <lineage>
        <taxon>Bacteria</taxon>
        <taxon>Pseudomonadati</taxon>
        <taxon>Pseudomonadota</taxon>
        <taxon>Gammaproteobacteria</taxon>
        <taxon>Oceanospirillales</taxon>
        <taxon>Oceanospirillaceae</taxon>
        <taxon>Marinobacterium</taxon>
    </lineage>
</organism>
<evidence type="ECO:0000256" key="6">
    <source>
        <dbReference type="ARBA" id="ARBA00023136"/>
    </source>
</evidence>
<evidence type="ECO:0000313" key="10">
    <source>
        <dbReference type="Proteomes" id="UP001596422"/>
    </source>
</evidence>
<keyword evidence="7" id="KW-0813">Transport</keyword>
<sequence length="432" mass="45449">MSTAMIGALGFVSMFLMMFMGLPVALAMLLVGVLGMGLILTGDAAMHLLSSAVWEQLSAYSLTVIPLFVLMGQVAYRSGVTERIYQSAYTWFGRTPGGIASTTVLASMGFSCISGSNSATAATMGAMAIPEMRKYKYNDTLSTGSVAIGGTLGAIIPPSVVLIVIAVQTEQSIIKLFLGSLIPGLMLTALLVATIFFICFRNRDLGPAGPAFTLKEKLVGLKGIVEPIAIFTVVMSGLFLGIFTPTEAGAAGAFCMVLVAVVRKQIAINGLIQCIAETLRISSMVLLLLAAAVIFGKFLAVTRIPFELAEWVADLPVSSVLILLVILAVYTLGGMLMDSLGFLVATLPIFFPLASSLGFDPIWFTVMLTLVTSLGAVTPPVGVNVFIVSSFVPEVPVQRIFKGVGVFILAYIVCLGLIAAFPSTVLMLPGIM</sequence>
<feature type="transmembrane region" description="Helical" evidence="7">
    <location>
        <begin position="173"/>
        <end position="200"/>
    </location>
</feature>
<feature type="transmembrane region" description="Helical" evidence="7">
    <location>
        <begin position="311"/>
        <end position="333"/>
    </location>
</feature>
<evidence type="ECO:0000256" key="2">
    <source>
        <dbReference type="ARBA" id="ARBA00022475"/>
    </source>
</evidence>
<dbReference type="PANTHER" id="PTHR33362:SF5">
    <property type="entry name" value="C4-DICARBOXYLATE TRAP TRANSPORTER LARGE PERMEASE PROTEIN DCTM"/>
    <property type="match status" value="1"/>
</dbReference>
<evidence type="ECO:0000256" key="5">
    <source>
        <dbReference type="ARBA" id="ARBA00022989"/>
    </source>
</evidence>
<keyword evidence="3 7" id="KW-0997">Cell inner membrane</keyword>
<evidence type="ECO:0000256" key="3">
    <source>
        <dbReference type="ARBA" id="ARBA00022519"/>
    </source>
</evidence>
<name>A0ABW2AA34_9GAMM</name>
<feature type="transmembrane region" description="Helical" evidence="7">
    <location>
        <begin position="59"/>
        <end position="76"/>
    </location>
</feature>
<keyword evidence="6 7" id="KW-0472">Membrane</keyword>
<gene>
    <name evidence="9" type="ORF">ACFQDL_32310</name>
</gene>